<comment type="cofactor">
    <cofactor evidence="1">
        <name>FMN</name>
        <dbReference type="ChEBI" id="CHEBI:58210"/>
    </cofactor>
</comment>
<evidence type="ECO:0000256" key="1">
    <source>
        <dbReference type="ARBA" id="ARBA00001917"/>
    </source>
</evidence>
<dbReference type="PANTHER" id="PTHR43673">
    <property type="entry name" value="NAD(P)H NITROREDUCTASE YDGI-RELATED"/>
    <property type="match status" value="1"/>
</dbReference>
<proteinExistence type="inferred from homology"/>
<keyword evidence="5" id="KW-0560">Oxidoreductase</keyword>
<dbReference type="InterPro" id="IPR000415">
    <property type="entry name" value="Nitroreductase-like"/>
</dbReference>
<comment type="caution">
    <text evidence="7">The sequence shown here is derived from an EMBL/GenBank/DDBJ whole genome shotgun (WGS) entry which is preliminary data.</text>
</comment>
<keyword evidence="4" id="KW-0288">FMN</keyword>
<dbReference type="EMBL" id="JBHRYJ010000001">
    <property type="protein sequence ID" value="MFC3674913.1"/>
    <property type="molecule type" value="Genomic_DNA"/>
</dbReference>
<dbReference type="Proteomes" id="UP001595711">
    <property type="component" value="Unassembled WGS sequence"/>
</dbReference>
<name>A0ABV7VBT1_9PROT</name>
<dbReference type="RefSeq" id="WP_379722488.1">
    <property type="nucleotide sequence ID" value="NZ_JBHRYJ010000001.1"/>
</dbReference>
<evidence type="ECO:0000256" key="5">
    <source>
        <dbReference type="ARBA" id="ARBA00023002"/>
    </source>
</evidence>
<dbReference type="CDD" id="cd02136">
    <property type="entry name" value="PnbA_NfnB-like"/>
    <property type="match status" value="1"/>
</dbReference>
<keyword evidence="3" id="KW-0285">Flavoprotein</keyword>
<dbReference type="PANTHER" id="PTHR43673:SF2">
    <property type="entry name" value="NITROREDUCTASE"/>
    <property type="match status" value="1"/>
</dbReference>
<gene>
    <name evidence="7" type="ORF">ACFOOQ_05105</name>
</gene>
<organism evidence="7 8">
    <name type="scientific">Ferrovibrio xuzhouensis</name>
    <dbReference type="NCBI Taxonomy" id="1576914"/>
    <lineage>
        <taxon>Bacteria</taxon>
        <taxon>Pseudomonadati</taxon>
        <taxon>Pseudomonadota</taxon>
        <taxon>Alphaproteobacteria</taxon>
        <taxon>Rhodospirillales</taxon>
        <taxon>Rhodospirillaceae</taxon>
        <taxon>Ferrovibrio</taxon>
    </lineage>
</organism>
<dbReference type="Gene3D" id="3.40.109.10">
    <property type="entry name" value="NADH Oxidase"/>
    <property type="match status" value="1"/>
</dbReference>
<dbReference type="InterPro" id="IPR029479">
    <property type="entry name" value="Nitroreductase"/>
</dbReference>
<protein>
    <submittedName>
        <fullName evidence="7">Nitroreductase</fullName>
    </submittedName>
</protein>
<dbReference type="SUPFAM" id="SSF55469">
    <property type="entry name" value="FMN-dependent nitroreductase-like"/>
    <property type="match status" value="1"/>
</dbReference>
<evidence type="ECO:0000313" key="7">
    <source>
        <dbReference type="EMBL" id="MFC3674913.1"/>
    </source>
</evidence>
<evidence type="ECO:0000256" key="2">
    <source>
        <dbReference type="ARBA" id="ARBA00007118"/>
    </source>
</evidence>
<keyword evidence="8" id="KW-1185">Reference proteome</keyword>
<dbReference type="Pfam" id="PF00881">
    <property type="entry name" value="Nitroreductase"/>
    <property type="match status" value="1"/>
</dbReference>
<feature type="domain" description="Nitroreductase" evidence="6">
    <location>
        <begin position="13"/>
        <end position="203"/>
    </location>
</feature>
<evidence type="ECO:0000313" key="8">
    <source>
        <dbReference type="Proteomes" id="UP001595711"/>
    </source>
</evidence>
<evidence type="ECO:0000259" key="6">
    <source>
        <dbReference type="Pfam" id="PF00881"/>
    </source>
</evidence>
<sequence>MPAVAADTVENAIVGRRSVRDFSSRPVPMVLVERILLAARRAPSSTNMQPWKVDVVTKAARERLVAAILDTESRAPGMAQAEFAYYPQQWRSPYAERRRQVGLELYRRLGIKKEDQARARQQLLRNYEFFGAPVGLILSIDRDLEAASWLDIGMFMQNVMIMAAGGGPASCPQLAFAKHHAVIRHGLGIPADRIILCGMALGYEQIDSPLHAMVTERAELDVFVRFHHQ</sequence>
<accession>A0ABV7VBT1</accession>
<comment type="similarity">
    <text evidence="2">Belongs to the nitroreductase family.</text>
</comment>
<evidence type="ECO:0000256" key="3">
    <source>
        <dbReference type="ARBA" id="ARBA00022630"/>
    </source>
</evidence>
<reference evidence="8" key="1">
    <citation type="journal article" date="2019" name="Int. J. Syst. Evol. Microbiol.">
        <title>The Global Catalogue of Microorganisms (GCM) 10K type strain sequencing project: providing services to taxonomists for standard genome sequencing and annotation.</title>
        <authorList>
            <consortium name="The Broad Institute Genomics Platform"/>
            <consortium name="The Broad Institute Genome Sequencing Center for Infectious Disease"/>
            <person name="Wu L."/>
            <person name="Ma J."/>
        </authorList>
    </citation>
    <scope>NUCLEOTIDE SEQUENCE [LARGE SCALE GENOMIC DNA]</scope>
    <source>
        <strain evidence="8">KCTC 42182</strain>
    </source>
</reference>
<evidence type="ECO:0000256" key="4">
    <source>
        <dbReference type="ARBA" id="ARBA00022643"/>
    </source>
</evidence>